<evidence type="ECO:0000313" key="19">
    <source>
        <dbReference type="EMBL" id="GAA4009609.1"/>
    </source>
</evidence>
<evidence type="ECO:0000256" key="3">
    <source>
        <dbReference type="ARBA" id="ARBA00022763"/>
    </source>
</evidence>
<keyword evidence="3" id="KW-0227">DNA damage</keyword>
<protein>
    <recommendedName>
        <fullName evidence="12">DNA 3'-5' helicase</fullName>
        <ecNumber evidence="12">5.6.2.4</ecNumber>
    </recommendedName>
    <alternativeName>
        <fullName evidence="13">DNA 3'-5' helicase II</fullName>
    </alternativeName>
</protein>
<evidence type="ECO:0000313" key="20">
    <source>
        <dbReference type="Proteomes" id="UP001501310"/>
    </source>
</evidence>
<comment type="catalytic activity">
    <reaction evidence="14">
        <text>ATP + H2O = ADP + phosphate + H(+)</text>
        <dbReference type="Rhea" id="RHEA:13065"/>
        <dbReference type="ChEBI" id="CHEBI:15377"/>
        <dbReference type="ChEBI" id="CHEBI:15378"/>
        <dbReference type="ChEBI" id="CHEBI:30616"/>
        <dbReference type="ChEBI" id="CHEBI:43474"/>
        <dbReference type="ChEBI" id="CHEBI:456216"/>
        <dbReference type="EC" id="5.6.2.4"/>
    </reaction>
</comment>
<evidence type="ECO:0000256" key="7">
    <source>
        <dbReference type="ARBA" id="ARBA00022840"/>
    </source>
</evidence>
<reference evidence="20" key="1">
    <citation type="journal article" date="2019" name="Int. J. Syst. Evol. Microbiol.">
        <title>The Global Catalogue of Microorganisms (GCM) 10K type strain sequencing project: providing services to taxonomists for standard genome sequencing and annotation.</title>
        <authorList>
            <consortium name="The Broad Institute Genomics Platform"/>
            <consortium name="The Broad Institute Genome Sequencing Center for Infectious Disease"/>
            <person name="Wu L."/>
            <person name="Ma J."/>
        </authorList>
    </citation>
    <scope>NUCLEOTIDE SEQUENCE [LARGE SCALE GENOMIC DNA]</scope>
    <source>
        <strain evidence="20">JCM 16603</strain>
    </source>
</reference>
<organism evidence="19 20">
    <name type="scientific">Sphingomonas humi</name>
    <dbReference type="NCBI Taxonomy" id="335630"/>
    <lineage>
        <taxon>Bacteria</taxon>
        <taxon>Pseudomonadati</taxon>
        <taxon>Pseudomonadota</taxon>
        <taxon>Alphaproteobacteria</taxon>
        <taxon>Sphingomonadales</taxon>
        <taxon>Sphingomonadaceae</taxon>
        <taxon>Sphingomonas</taxon>
    </lineage>
</organism>
<evidence type="ECO:0000256" key="16">
    <source>
        <dbReference type="SAM" id="MobiDB-lite"/>
    </source>
</evidence>
<evidence type="ECO:0000256" key="4">
    <source>
        <dbReference type="ARBA" id="ARBA00022801"/>
    </source>
</evidence>
<dbReference type="PROSITE" id="PS51198">
    <property type="entry name" value="UVRD_HELICASE_ATP_BIND"/>
    <property type="match status" value="1"/>
</dbReference>
<dbReference type="SUPFAM" id="SSF52980">
    <property type="entry name" value="Restriction endonuclease-like"/>
    <property type="match status" value="1"/>
</dbReference>
<evidence type="ECO:0000256" key="15">
    <source>
        <dbReference type="PROSITE-ProRule" id="PRU00560"/>
    </source>
</evidence>
<dbReference type="Gene3D" id="3.90.320.10">
    <property type="match status" value="1"/>
</dbReference>
<dbReference type="InterPro" id="IPR011335">
    <property type="entry name" value="Restrct_endonuc-II-like"/>
</dbReference>
<gene>
    <name evidence="19" type="primary">addA</name>
    <name evidence="19" type="ORF">GCM10022211_24790</name>
</gene>
<dbReference type="PANTHER" id="PTHR11070:SF2">
    <property type="entry name" value="ATP-DEPENDENT DNA HELICASE SRS2"/>
    <property type="match status" value="1"/>
</dbReference>
<evidence type="ECO:0000256" key="14">
    <source>
        <dbReference type="ARBA" id="ARBA00048988"/>
    </source>
</evidence>
<evidence type="ECO:0000259" key="18">
    <source>
        <dbReference type="PROSITE" id="PS51217"/>
    </source>
</evidence>
<dbReference type="NCBIfam" id="TIGR02784">
    <property type="entry name" value="addA_alphas"/>
    <property type="match status" value="1"/>
</dbReference>
<dbReference type="InterPro" id="IPR027417">
    <property type="entry name" value="P-loop_NTPase"/>
</dbReference>
<dbReference type="Proteomes" id="UP001501310">
    <property type="component" value="Unassembled WGS sequence"/>
</dbReference>
<dbReference type="Pfam" id="PF00580">
    <property type="entry name" value="UvrD-helicase"/>
    <property type="match status" value="1"/>
</dbReference>
<dbReference type="EMBL" id="BAAAZD010000002">
    <property type="protein sequence ID" value="GAA4009609.1"/>
    <property type="molecule type" value="Genomic_DNA"/>
</dbReference>
<dbReference type="Pfam" id="PF12705">
    <property type="entry name" value="PDDEXK_1"/>
    <property type="match status" value="1"/>
</dbReference>
<accession>A0ABP7SCB3</accession>
<dbReference type="InterPro" id="IPR038726">
    <property type="entry name" value="PDDEXK_AddAB-type"/>
</dbReference>
<keyword evidence="20" id="KW-1185">Reference proteome</keyword>
<evidence type="ECO:0000256" key="11">
    <source>
        <dbReference type="ARBA" id="ARBA00034617"/>
    </source>
</evidence>
<evidence type="ECO:0000256" key="6">
    <source>
        <dbReference type="ARBA" id="ARBA00022839"/>
    </source>
</evidence>
<comment type="caution">
    <text evidence="19">The sequence shown here is derived from an EMBL/GenBank/DDBJ whole genome shotgun (WGS) entry which is preliminary data.</text>
</comment>
<evidence type="ECO:0000256" key="12">
    <source>
        <dbReference type="ARBA" id="ARBA00034808"/>
    </source>
</evidence>
<feature type="region of interest" description="Disordered" evidence="16">
    <location>
        <begin position="936"/>
        <end position="963"/>
    </location>
</feature>
<keyword evidence="7 15" id="KW-0067">ATP-binding</keyword>
<dbReference type="InterPro" id="IPR014017">
    <property type="entry name" value="DNA_helicase_UvrD-like_C"/>
</dbReference>
<dbReference type="RefSeq" id="WP_344710785.1">
    <property type="nucleotide sequence ID" value="NZ_BAAAZD010000002.1"/>
</dbReference>
<keyword evidence="1" id="KW-0540">Nuclease</keyword>
<keyword evidence="9" id="KW-0234">DNA repair</keyword>
<keyword evidence="2 15" id="KW-0547">Nucleotide-binding</keyword>
<name>A0ABP7SCB3_9SPHN</name>
<evidence type="ECO:0000256" key="10">
    <source>
        <dbReference type="ARBA" id="ARBA00023235"/>
    </source>
</evidence>
<dbReference type="PANTHER" id="PTHR11070">
    <property type="entry name" value="UVRD / RECB / PCRA DNA HELICASE FAMILY MEMBER"/>
    <property type="match status" value="1"/>
</dbReference>
<feature type="domain" description="UvrD-like helicase C-terminal" evidence="18">
    <location>
        <begin position="505"/>
        <end position="784"/>
    </location>
</feature>
<keyword evidence="8" id="KW-0238">DNA-binding</keyword>
<evidence type="ECO:0000256" key="13">
    <source>
        <dbReference type="ARBA" id="ARBA00034923"/>
    </source>
</evidence>
<dbReference type="EC" id="5.6.2.4" evidence="12"/>
<evidence type="ECO:0000256" key="5">
    <source>
        <dbReference type="ARBA" id="ARBA00022806"/>
    </source>
</evidence>
<dbReference type="SUPFAM" id="SSF52540">
    <property type="entry name" value="P-loop containing nucleoside triphosphate hydrolases"/>
    <property type="match status" value="1"/>
</dbReference>
<dbReference type="InterPro" id="IPR014151">
    <property type="entry name" value="DNA_helicase_AddA"/>
</dbReference>
<dbReference type="Gene3D" id="3.40.50.300">
    <property type="entry name" value="P-loop containing nucleotide triphosphate hydrolases"/>
    <property type="match status" value="4"/>
</dbReference>
<dbReference type="GO" id="GO:0004386">
    <property type="term" value="F:helicase activity"/>
    <property type="evidence" value="ECO:0007669"/>
    <property type="project" value="UniProtKB-KW"/>
</dbReference>
<evidence type="ECO:0000256" key="8">
    <source>
        <dbReference type="ARBA" id="ARBA00023125"/>
    </source>
</evidence>
<sequence>MSRLSALKPLQPDQAAAVDPQIHATLSASAGTGKTQVLTARVLRLLLSGAAPESILCLTFTKAAAAEMAERINLRLARWVRLDDGELAAELQAIGAAADAAALARARRLFAAVLDCPGGLRVQTIHSFCQTLLSTFPAEAGITPGFRPIEGREETALIERTLAALAEQSAAGDRAFLADLEVLAERKDESGVRDYLKDCASSELLRELPLDAIDPWLRRETGIPQGDMAALILAECHDDRMDCALLARLAAGHRGWKGSKTAPDHADTIDRWLAASPEERCRTLPQLARIVLKTDGLPRGASAGLVKALPTAEDDCLALADRVAQLLGWQRTDRLIRLQAAGLRAGAQFAKAYANAKSAAGVADFDDLIRWSRDLLQQPGIAEWVRFKLDRRTDHLLVDEAQDTNAAQWDIVKALAEEYWAGQGAGPEHRTLFIVGDFKQAIYGFQGTDPAEFASAQGDFRLLSQGGPRAFRDLSISASFRSSQVVLDTVDAVLDNLGHEALGLPAPPPPHRAFHARRPGRVELWQPYARAIEEPGDAGEEGWEDEERRHFARHLAERIRALIDEAPLLASTGKPLTAGDILVLVRSRANGLAGLLVGRLFELGVPTAGLDRLELSEPLAVQDLIAAMRFAVQPLDDLSLANLLVSPLVGWSQDELYSLARRDKGMRLWAELGRRREENPLFSTTRAKLEGLLAQADFVGPYAFLERILSGEMDGRRKLLGRLGKAARDPINELLGAALTFEGQESGGLQRFLHWFGSGKVEVKRDPEASGDAVRIMTVHGAKGLEAPVVFLIDATSDPGKSGGFSPPLWYKQDAGKVPLIRPRKPELCSPFAEIVAAEKEADLREYHRLGYVALTRAAERLVVAGLRPNNKDGRLPDQCWHRVVGDALRALGAAADTDGNLVLDRGGEAHALPIESEARGTAALQVPEWARMAAPVEARPPRPLAPSQIAADTDSRPPPSPALAAAAERGRLLHALFERLPATPPKERKGAAFAWLQQSAGVTDGALRTELVDSALTIIEAPEHADIFSSAALAEAPIAATLPDGTVVAGTVDRLLVADGIVRVVDFKTGRQVPKGADALLPGHVRQMRAYGQALQVIFPDHRIELALLYTEAPLLVPVPLEDRQAQTHMGGNPNQEPLSS</sequence>
<feature type="binding site" evidence="15">
    <location>
        <begin position="28"/>
        <end position="35"/>
    </location>
    <ligand>
        <name>ATP</name>
        <dbReference type="ChEBI" id="CHEBI:30616"/>
    </ligand>
</feature>
<feature type="domain" description="UvrD-like helicase ATP-binding" evidence="17">
    <location>
        <begin position="7"/>
        <end position="483"/>
    </location>
</feature>
<dbReference type="InterPro" id="IPR014016">
    <property type="entry name" value="UvrD-like_ATP-bd"/>
</dbReference>
<dbReference type="PROSITE" id="PS51217">
    <property type="entry name" value="UVRD_HELICASE_CTER"/>
    <property type="match status" value="1"/>
</dbReference>
<evidence type="ECO:0000256" key="2">
    <source>
        <dbReference type="ARBA" id="ARBA00022741"/>
    </source>
</evidence>
<keyword evidence="10" id="KW-0413">Isomerase</keyword>
<keyword evidence="4 15" id="KW-0378">Hydrolase</keyword>
<evidence type="ECO:0000256" key="1">
    <source>
        <dbReference type="ARBA" id="ARBA00022722"/>
    </source>
</evidence>
<evidence type="ECO:0000256" key="9">
    <source>
        <dbReference type="ARBA" id="ARBA00023204"/>
    </source>
</evidence>
<evidence type="ECO:0000259" key="17">
    <source>
        <dbReference type="PROSITE" id="PS51198"/>
    </source>
</evidence>
<dbReference type="InterPro" id="IPR011604">
    <property type="entry name" value="PDDEXK-like_dom_sf"/>
</dbReference>
<dbReference type="Pfam" id="PF13361">
    <property type="entry name" value="UvrD_C"/>
    <property type="match status" value="1"/>
</dbReference>
<proteinExistence type="predicted"/>
<dbReference type="InterPro" id="IPR000212">
    <property type="entry name" value="DNA_helicase_UvrD/REP"/>
</dbReference>
<comment type="catalytic activity">
    <reaction evidence="11">
        <text>Couples ATP hydrolysis with the unwinding of duplex DNA by translocating in the 3'-5' direction.</text>
        <dbReference type="EC" id="5.6.2.4"/>
    </reaction>
</comment>
<dbReference type="Gene3D" id="1.10.486.10">
    <property type="entry name" value="PCRA, domain 4"/>
    <property type="match status" value="1"/>
</dbReference>
<keyword evidence="6" id="KW-0269">Exonuclease</keyword>
<keyword evidence="5 15" id="KW-0347">Helicase</keyword>